<dbReference type="GO" id="GO:0005737">
    <property type="term" value="C:cytoplasm"/>
    <property type="evidence" value="ECO:0007669"/>
    <property type="project" value="UniProtKB-SubCell"/>
</dbReference>
<dbReference type="KEGG" id="blac:94347072"/>
<feature type="domain" description="CSN8/PSMD8/EIF3K" evidence="6">
    <location>
        <begin position="60"/>
        <end position="193"/>
    </location>
</feature>
<proteinExistence type="predicted"/>
<comment type="caution">
    <text evidence="7">The sequence shown here is derived from an EMBL/GenBank/DDBJ whole genome shotgun (WGS) entry which is preliminary data.</text>
</comment>
<organism evidence="7 8">
    <name type="scientific">Bremia lactucae</name>
    <name type="common">Lettuce downy mildew</name>
    <dbReference type="NCBI Taxonomy" id="4779"/>
    <lineage>
        <taxon>Eukaryota</taxon>
        <taxon>Sar</taxon>
        <taxon>Stramenopiles</taxon>
        <taxon>Oomycota</taxon>
        <taxon>Peronosporomycetes</taxon>
        <taxon>Peronosporales</taxon>
        <taxon>Peronosporaceae</taxon>
        <taxon>Bremia</taxon>
    </lineage>
</organism>
<protein>
    <recommendedName>
        <fullName evidence="6">CSN8/PSMD8/EIF3K domain-containing protein</fullName>
    </recommendedName>
</protein>
<sequence>MDNLVMTLETQRDGLLAAYATTGNREIAQKTILKLKSVFEELELVIAASTTSPRPAALTPGLYATYLLVVLLSKNLNDARFLWKRIPNEIKQASEELRNIWEVGKALWERNLAQAYAAMDYDWSLTLDGLVKALKTSTREDATELLSRAYTTIAISDASIALGFARHEDAAHYCSSLGWDVSATNQMISPKPIHSVCRTSSRILDLDRLNTLSKAVLHLEQNTLLKLP</sequence>
<gene>
    <name evidence="7" type="ORF">CCR75_003304</name>
</gene>
<evidence type="ECO:0000313" key="7">
    <source>
        <dbReference type="EMBL" id="TDH74017.1"/>
    </source>
</evidence>
<keyword evidence="5" id="KW-0539">Nucleus</keyword>
<dbReference type="InterPro" id="IPR033205">
    <property type="entry name" value="COP9_CSN8"/>
</dbReference>
<evidence type="ECO:0000256" key="1">
    <source>
        <dbReference type="ARBA" id="ARBA00004123"/>
    </source>
</evidence>
<dbReference type="GO" id="GO:0010387">
    <property type="term" value="P:COP9 signalosome assembly"/>
    <property type="evidence" value="ECO:0007669"/>
    <property type="project" value="InterPro"/>
</dbReference>
<dbReference type="PANTHER" id="PTHR13339:SF0">
    <property type="entry name" value="COP9 SIGNALOSOME COMPLEX SUBUNIT 8"/>
    <property type="match status" value="1"/>
</dbReference>
<evidence type="ECO:0000313" key="8">
    <source>
        <dbReference type="Proteomes" id="UP000294530"/>
    </source>
</evidence>
<comment type="subcellular location">
    <subcellularLocation>
        <location evidence="2">Cytoplasm</location>
    </subcellularLocation>
    <subcellularLocation>
        <location evidence="1">Nucleus</location>
    </subcellularLocation>
</comment>
<reference evidence="7 8" key="1">
    <citation type="journal article" date="2021" name="Genome Biol.">
        <title>AFLAP: assembly-free linkage analysis pipeline using k-mers from genome sequencing data.</title>
        <authorList>
            <person name="Fletcher K."/>
            <person name="Zhang L."/>
            <person name="Gil J."/>
            <person name="Han R."/>
            <person name="Cavanaugh K."/>
            <person name="Michelmore R."/>
        </authorList>
    </citation>
    <scope>NUCLEOTIDE SEQUENCE [LARGE SCALE GENOMIC DNA]</scope>
    <source>
        <strain evidence="7 8">SF5</strain>
    </source>
</reference>
<dbReference type="InterPro" id="IPR033464">
    <property type="entry name" value="CSN8_PSD8_EIF3K"/>
</dbReference>
<dbReference type="RefSeq" id="XP_067823515.1">
    <property type="nucleotide sequence ID" value="XM_067961401.1"/>
</dbReference>
<dbReference type="OrthoDB" id="5351233at2759"/>
<evidence type="ECO:0000256" key="3">
    <source>
        <dbReference type="ARBA" id="ARBA00022490"/>
    </source>
</evidence>
<dbReference type="Proteomes" id="UP000294530">
    <property type="component" value="Unassembled WGS sequence"/>
</dbReference>
<name>A0A976ILK7_BRELC</name>
<dbReference type="AlphaFoldDB" id="A0A976ILK7"/>
<keyword evidence="8" id="KW-1185">Reference proteome</keyword>
<evidence type="ECO:0000256" key="4">
    <source>
        <dbReference type="ARBA" id="ARBA00022790"/>
    </source>
</evidence>
<dbReference type="GO" id="GO:0008180">
    <property type="term" value="C:COP9 signalosome"/>
    <property type="evidence" value="ECO:0007669"/>
    <property type="project" value="UniProtKB-KW"/>
</dbReference>
<dbReference type="EMBL" id="SHOA02000027">
    <property type="protein sequence ID" value="TDH74017.1"/>
    <property type="molecule type" value="Genomic_DNA"/>
</dbReference>
<dbReference type="Gene3D" id="1.25.40.990">
    <property type="match status" value="1"/>
</dbReference>
<evidence type="ECO:0000256" key="5">
    <source>
        <dbReference type="ARBA" id="ARBA00023242"/>
    </source>
</evidence>
<keyword evidence="4" id="KW-0736">Signalosome</keyword>
<accession>A0A976ILK7</accession>
<evidence type="ECO:0000256" key="2">
    <source>
        <dbReference type="ARBA" id="ARBA00004496"/>
    </source>
</evidence>
<dbReference type="PANTHER" id="PTHR13339">
    <property type="entry name" value="COP9 SIGNALOSOME COMPLEX SUBUNIT 8"/>
    <property type="match status" value="1"/>
</dbReference>
<dbReference type="GO" id="GO:0000338">
    <property type="term" value="P:protein deneddylation"/>
    <property type="evidence" value="ECO:0007669"/>
    <property type="project" value="InterPro"/>
</dbReference>
<keyword evidence="3" id="KW-0963">Cytoplasm</keyword>
<dbReference type="Pfam" id="PF10075">
    <property type="entry name" value="CSN8_PSD8_EIF3K"/>
    <property type="match status" value="1"/>
</dbReference>
<evidence type="ECO:0000259" key="6">
    <source>
        <dbReference type="Pfam" id="PF10075"/>
    </source>
</evidence>
<dbReference type="GeneID" id="94347072"/>